<dbReference type="EMBL" id="AP025628">
    <property type="protein sequence ID" value="BDG60466.1"/>
    <property type="molecule type" value="Genomic_DNA"/>
</dbReference>
<accession>A0AA35G602</accession>
<dbReference type="Pfam" id="PF02152">
    <property type="entry name" value="FolB"/>
    <property type="match status" value="1"/>
</dbReference>
<evidence type="ECO:0000256" key="5">
    <source>
        <dbReference type="ARBA" id="ARBA00023239"/>
    </source>
</evidence>
<comment type="catalytic activity">
    <reaction evidence="1 6">
        <text>7,8-dihydroneopterin = 6-hydroxymethyl-7,8-dihydropterin + glycolaldehyde</text>
        <dbReference type="Rhea" id="RHEA:10540"/>
        <dbReference type="ChEBI" id="CHEBI:17001"/>
        <dbReference type="ChEBI" id="CHEBI:17071"/>
        <dbReference type="ChEBI" id="CHEBI:44841"/>
        <dbReference type="EC" id="4.1.2.25"/>
    </reaction>
</comment>
<evidence type="ECO:0000259" key="7">
    <source>
        <dbReference type="SMART" id="SM00905"/>
    </source>
</evidence>
<comment type="pathway">
    <text evidence="2 6">Cofactor biosynthesis; tetrahydrofolate biosynthesis; 2-amino-4-hydroxy-6-hydroxymethyl-7,8-dihydropteridine diphosphate from 7,8-dihydroneopterin triphosphate: step 3/4.</text>
</comment>
<dbReference type="PANTHER" id="PTHR42844">
    <property type="entry name" value="DIHYDRONEOPTERIN ALDOLASE 1-RELATED"/>
    <property type="match status" value="1"/>
</dbReference>
<dbReference type="InterPro" id="IPR043133">
    <property type="entry name" value="GTP-CH-I_C/QueF"/>
</dbReference>
<dbReference type="InterPro" id="IPR006156">
    <property type="entry name" value="Dihydroneopterin_aldolase"/>
</dbReference>
<proteinExistence type="inferred from homology"/>
<comment type="function">
    <text evidence="6">Catalyzes the conversion of 7,8-dihydroneopterin to 6-hydroxymethyl-7,8-dihydropterin.</text>
</comment>
<gene>
    <name evidence="8" type="ORF">caldi_15560</name>
</gene>
<evidence type="ECO:0000256" key="2">
    <source>
        <dbReference type="ARBA" id="ARBA00005013"/>
    </source>
</evidence>
<dbReference type="PANTHER" id="PTHR42844:SF1">
    <property type="entry name" value="DIHYDRONEOPTERIN ALDOLASE 1-RELATED"/>
    <property type="match status" value="1"/>
</dbReference>
<keyword evidence="9" id="KW-1185">Reference proteome</keyword>
<dbReference type="CDD" id="cd00534">
    <property type="entry name" value="DHNA_DHNTPE"/>
    <property type="match status" value="1"/>
</dbReference>
<dbReference type="InterPro" id="IPR006157">
    <property type="entry name" value="FolB_dom"/>
</dbReference>
<dbReference type="EC" id="4.1.2.25" evidence="6"/>
<protein>
    <recommendedName>
        <fullName evidence="6">7,8-dihydroneopterin aldolase</fullName>
        <ecNumber evidence="6">4.1.2.25</ecNumber>
    </recommendedName>
</protein>
<dbReference type="AlphaFoldDB" id="A0AA35G602"/>
<dbReference type="SMART" id="SM00905">
    <property type="entry name" value="FolB"/>
    <property type="match status" value="1"/>
</dbReference>
<dbReference type="NCBIfam" id="TIGR00526">
    <property type="entry name" value="folB_dom"/>
    <property type="match status" value="1"/>
</dbReference>
<keyword evidence="4 6" id="KW-0289">Folate biosynthesis</keyword>
<sequence length="144" mass="15650">MDRIVISGMQFFGRHGVHAHEAAHGQVFGVDVELHLDLAAGGVADDPGRTVDYGAVFAEVRSVVEGPRVRLVEALAEAIAGRLLERFPVDAVTVRVHKPRAPIPGTFADVCVEIHRRQAARPRQHPTGGQGPCYELPAARYMTR</sequence>
<dbReference type="Gene3D" id="3.30.1130.10">
    <property type="match status" value="1"/>
</dbReference>
<dbReference type="KEGG" id="cmic:caldi_15560"/>
<dbReference type="GO" id="GO:0005737">
    <property type="term" value="C:cytoplasm"/>
    <property type="evidence" value="ECO:0007669"/>
    <property type="project" value="TreeGrafter"/>
</dbReference>
<evidence type="ECO:0000313" key="9">
    <source>
        <dbReference type="Proteomes" id="UP001163687"/>
    </source>
</evidence>
<comment type="similarity">
    <text evidence="3 6">Belongs to the DHNA family.</text>
</comment>
<dbReference type="SUPFAM" id="SSF55620">
    <property type="entry name" value="Tetrahydrobiopterin biosynthesis enzymes-like"/>
    <property type="match status" value="1"/>
</dbReference>
<feature type="domain" description="Dihydroneopterin aldolase/epimerase" evidence="7">
    <location>
        <begin position="4"/>
        <end position="116"/>
    </location>
</feature>
<evidence type="ECO:0000256" key="1">
    <source>
        <dbReference type="ARBA" id="ARBA00001353"/>
    </source>
</evidence>
<organism evidence="8 9">
    <name type="scientific">Caldinitratiruptor microaerophilus</name>
    <dbReference type="NCBI Taxonomy" id="671077"/>
    <lineage>
        <taxon>Bacteria</taxon>
        <taxon>Bacillati</taxon>
        <taxon>Bacillota</taxon>
        <taxon>Clostridia</taxon>
        <taxon>Eubacteriales</taxon>
        <taxon>Symbiobacteriaceae</taxon>
        <taxon>Caldinitratiruptor</taxon>
    </lineage>
</organism>
<evidence type="ECO:0000256" key="3">
    <source>
        <dbReference type="ARBA" id="ARBA00005708"/>
    </source>
</evidence>
<evidence type="ECO:0000256" key="6">
    <source>
        <dbReference type="RuleBase" id="RU362079"/>
    </source>
</evidence>
<reference evidence="8" key="1">
    <citation type="submission" date="2022-03" db="EMBL/GenBank/DDBJ databases">
        <title>Complete genome sequence of Caldinitratiruptor microaerophilus.</title>
        <authorList>
            <person name="Mukaiyama R."/>
            <person name="Nishiyama T."/>
            <person name="Ueda K."/>
        </authorList>
    </citation>
    <scope>NUCLEOTIDE SEQUENCE</scope>
    <source>
        <strain evidence="8">JCM 16183</strain>
    </source>
</reference>
<keyword evidence="5 6" id="KW-0456">Lyase</keyword>
<dbReference type="RefSeq" id="WP_264844488.1">
    <property type="nucleotide sequence ID" value="NZ_AP025628.1"/>
</dbReference>
<evidence type="ECO:0000313" key="8">
    <source>
        <dbReference type="EMBL" id="BDG60466.1"/>
    </source>
</evidence>
<dbReference type="FunFam" id="3.30.1130.10:FF:000003">
    <property type="entry name" value="7,8-dihydroneopterin aldolase"/>
    <property type="match status" value="1"/>
</dbReference>
<dbReference type="GO" id="GO:0046656">
    <property type="term" value="P:folic acid biosynthetic process"/>
    <property type="evidence" value="ECO:0007669"/>
    <property type="project" value="UniProtKB-UniRule"/>
</dbReference>
<dbReference type="NCBIfam" id="TIGR00525">
    <property type="entry name" value="folB"/>
    <property type="match status" value="1"/>
</dbReference>
<dbReference type="GO" id="GO:0004150">
    <property type="term" value="F:dihydroneopterin aldolase activity"/>
    <property type="evidence" value="ECO:0007669"/>
    <property type="project" value="UniProtKB-UniRule"/>
</dbReference>
<evidence type="ECO:0000256" key="4">
    <source>
        <dbReference type="ARBA" id="ARBA00022909"/>
    </source>
</evidence>
<dbReference type="GO" id="GO:0046654">
    <property type="term" value="P:tetrahydrofolate biosynthetic process"/>
    <property type="evidence" value="ECO:0007669"/>
    <property type="project" value="UniProtKB-UniRule"/>
</dbReference>
<dbReference type="Proteomes" id="UP001163687">
    <property type="component" value="Chromosome"/>
</dbReference>
<name>A0AA35G602_9FIRM</name>